<keyword evidence="9" id="KW-0406">Ion transport</keyword>
<evidence type="ECO:0000256" key="4">
    <source>
        <dbReference type="ARBA" id="ARBA00022475"/>
    </source>
</evidence>
<accession>A0A840BU13</accession>
<reference evidence="13 14" key="1">
    <citation type="submission" date="2020-08" db="EMBL/GenBank/DDBJ databases">
        <title>Genomic Encyclopedia of Type Strains, Phase IV (KMG-IV): sequencing the most valuable type-strain genomes for metagenomic binning, comparative biology and taxonomic classification.</title>
        <authorList>
            <person name="Goeker M."/>
        </authorList>
    </citation>
    <scope>NUCLEOTIDE SEQUENCE [LARGE SCALE GENOMIC DNA]</scope>
    <source>
        <strain evidence="13 14">DSM 106739</strain>
    </source>
</reference>
<comment type="similarity">
    <text evidence="2 10">Belongs to the sodium:solute symporter (SSF) (TC 2.A.21) family.</text>
</comment>
<feature type="transmembrane region" description="Helical" evidence="12">
    <location>
        <begin position="178"/>
        <end position="196"/>
    </location>
</feature>
<feature type="transmembrane region" description="Helical" evidence="12">
    <location>
        <begin position="153"/>
        <end position="171"/>
    </location>
</feature>
<evidence type="ECO:0000256" key="1">
    <source>
        <dbReference type="ARBA" id="ARBA00004141"/>
    </source>
</evidence>
<keyword evidence="8 12" id="KW-0472">Membrane</keyword>
<dbReference type="Proteomes" id="UP000561045">
    <property type="component" value="Unassembled WGS sequence"/>
</dbReference>
<feature type="transmembrane region" description="Helical" evidence="12">
    <location>
        <begin position="76"/>
        <end position="94"/>
    </location>
</feature>
<keyword evidence="9" id="KW-0739">Sodium transport</keyword>
<evidence type="ECO:0000256" key="8">
    <source>
        <dbReference type="ARBA" id="ARBA00023136"/>
    </source>
</evidence>
<dbReference type="PANTHER" id="PTHR48086:SF7">
    <property type="entry name" value="SODIUM-SOLUTE SYMPORTER-RELATED"/>
    <property type="match status" value="1"/>
</dbReference>
<dbReference type="InterPro" id="IPR018212">
    <property type="entry name" value="Na/solute_symporter_CS"/>
</dbReference>
<dbReference type="RefSeq" id="WP_183635764.1">
    <property type="nucleotide sequence ID" value="NZ_BAABLE010000005.1"/>
</dbReference>
<dbReference type="InterPro" id="IPR038377">
    <property type="entry name" value="Na/Glc_symporter_sf"/>
</dbReference>
<comment type="caution">
    <text evidence="13">The sequence shown here is derived from an EMBL/GenBank/DDBJ whole genome shotgun (WGS) entry which is preliminary data.</text>
</comment>
<dbReference type="Gene3D" id="1.20.1730.10">
    <property type="entry name" value="Sodium/glucose cotransporter"/>
    <property type="match status" value="1"/>
</dbReference>
<evidence type="ECO:0000256" key="5">
    <source>
        <dbReference type="ARBA" id="ARBA00022692"/>
    </source>
</evidence>
<proteinExistence type="inferred from homology"/>
<feature type="region of interest" description="Disordered" evidence="11">
    <location>
        <begin position="488"/>
        <end position="522"/>
    </location>
</feature>
<feature type="transmembrane region" description="Helical" evidence="12">
    <location>
        <begin position="37"/>
        <end position="64"/>
    </location>
</feature>
<keyword evidence="14" id="KW-1185">Reference proteome</keyword>
<feature type="transmembrane region" description="Helical" evidence="12">
    <location>
        <begin position="449"/>
        <end position="473"/>
    </location>
</feature>
<dbReference type="CDD" id="cd11474">
    <property type="entry name" value="SLC5sbd_CHT"/>
    <property type="match status" value="1"/>
</dbReference>
<keyword evidence="7 12" id="KW-1133">Transmembrane helix</keyword>
<organism evidence="13 14">
    <name type="scientific">Niveibacterium umoris</name>
    <dbReference type="NCBI Taxonomy" id="1193620"/>
    <lineage>
        <taxon>Bacteria</taxon>
        <taxon>Pseudomonadati</taxon>
        <taxon>Pseudomonadota</taxon>
        <taxon>Betaproteobacteria</taxon>
        <taxon>Rhodocyclales</taxon>
        <taxon>Rhodocyclaceae</taxon>
        <taxon>Niveibacterium</taxon>
    </lineage>
</organism>
<feature type="transmembrane region" description="Helical" evidence="12">
    <location>
        <begin position="422"/>
        <end position="443"/>
    </location>
</feature>
<protein>
    <submittedName>
        <fullName evidence="13">Na+/proline symporter</fullName>
    </submittedName>
</protein>
<evidence type="ECO:0000256" key="7">
    <source>
        <dbReference type="ARBA" id="ARBA00022989"/>
    </source>
</evidence>
<feature type="transmembrane region" description="Helical" evidence="12">
    <location>
        <begin position="222"/>
        <end position="241"/>
    </location>
</feature>
<evidence type="ECO:0000313" key="14">
    <source>
        <dbReference type="Proteomes" id="UP000561045"/>
    </source>
</evidence>
<evidence type="ECO:0000256" key="6">
    <source>
        <dbReference type="ARBA" id="ARBA00022847"/>
    </source>
</evidence>
<gene>
    <name evidence="13" type="ORF">GGR36_003193</name>
</gene>
<evidence type="ECO:0000256" key="11">
    <source>
        <dbReference type="SAM" id="MobiDB-lite"/>
    </source>
</evidence>
<feature type="transmembrane region" description="Helical" evidence="12">
    <location>
        <begin position="364"/>
        <end position="384"/>
    </location>
</feature>
<name>A0A840BU13_9RHOO</name>
<dbReference type="EMBL" id="JACIET010000002">
    <property type="protein sequence ID" value="MBB4013847.1"/>
    <property type="molecule type" value="Genomic_DNA"/>
</dbReference>
<dbReference type="GO" id="GO:0005886">
    <property type="term" value="C:plasma membrane"/>
    <property type="evidence" value="ECO:0007669"/>
    <property type="project" value="TreeGrafter"/>
</dbReference>
<evidence type="ECO:0000256" key="12">
    <source>
        <dbReference type="SAM" id="Phobius"/>
    </source>
</evidence>
<dbReference type="GO" id="GO:0046942">
    <property type="term" value="P:carboxylic acid transport"/>
    <property type="evidence" value="ECO:0007669"/>
    <property type="project" value="UniProtKB-ARBA"/>
</dbReference>
<dbReference type="GO" id="GO:0015293">
    <property type="term" value="F:symporter activity"/>
    <property type="evidence" value="ECO:0007669"/>
    <property type="project" value="UniProtKB-KW"/>
</dbReference>
<comment type="subcellular location">
    <subcellularLocation>
        <location evidence="1">Membrane</location>
        <topology evidence="1">Multi-pass membrane protein</topology>
    </subcellularLocation>
</comment>
<evidence type="ECO:0000256" key="10">
    <source>
        <dbReference type="RuleBase" id="RU362091"/>
    </source>
</evidence>
<feature type="transmembrane region" description="Helical" evidence="12">
    <location>
        <begin position="396"/>
        <end position="415"/>
    </location>
</feature>
<dbReference type="GO" id="GO:0006814">
    <property type="term" value="P:sodium ion transport"/>
    <property type="evidence" value="ECO:0007669"/>
    <property type="project" value="UniProtKB-KW"/>
</dbReference>
<feature type="transmembrane region" description="Helical" evidence="12">
    <location>
        <begin position="262"/>
        <end position="282"/>
    </location>
</feature>
<dbReference type="Pfam" id="PF00474">
    <property type="entry name" value="SSF"/>
    <property type="match status" value="1"/>
</dbReference>
<evidence type="ECO:0000256" key="9">
    <source>
        <dbReference type="ARBA" id="ARBA00023201"/>
    </source>
</evidence>
<evidence type="ECO:0000256" key="3">
    <source>
        <dbReference type="ARBA" id="ARBA00022448"/>
    </source>
</evidence>
<keyword evidence="5 12" id="KW-0812">Transmembrane</keyword>
<sequence length="522" mass="56780">MLLSFVIAYWLISIGIGLYAALRVHNSRDYAVAGRSLPMYIVTATVFATWFGSETVLGIPATFLKEGLHGVVADPFGSSLCLILVGLFFAKPLYRLNLLTIGDYYRQRFGRTVEIITTICIVISYLGWVAAQIKALGLVFNVLSDNGISQETGMVLGAGSVLIYTLFGGMWSVAITDFIQMIVIVIGLLFIGWEVSDQVGGVGVVVNHALASGKFNFWPEPTFSAIVPFMAAWLTMMLGSIPQQDVFQRVQSSANEKIAVRASVLGGSLYFVFAFVPMFLAYSATLIAPDLVAKYIDSDSQLILPELVLQKAPLFAQIMFFGALLSAIKSCASATLLAPSVTFSENLLRPIVTAWRPNLTDRQFLRIMQGVVLVFTATVTYIAMNSKLSIYGLVENAYKVTFVAAFVPLVTGLYWKRATNQGAVGSMVLGLISWLACEAMAAMPTPPEWIAVWPPQFVGFLVAIFAMVLFSLLPQKIRNDATLAGHSGPAGYHPAAGHGHRHTEEQTKHAHHSAARAQHPQP</sequence>
<dbReference type="InterPro" id="IPR050277">
    <property type="entry name" value="Sodium:Solute_Symporter"/>
</dbReference>
<keyword evidence="4" id="KW-1003">Cell membrane</keyword>
<evidence type="ECO:0000256" key="2">
    <source>
        <dbReference type="ARBA" id="ARBA00006434"/>
    </source>
</evidence>
<dbReference type="PANTHER" id="PTHR48086">
    <property type="entry name" value="SODIUM/PROLINE SYMPORTER-RELATED"/>
    <property type="match status" value="1"/>
</dbReference>
<keyword evidence="3" id="KW-0813">Transport</keyword>
<feature type="transmembrane region" description="Helical" evidence="12">
    <location>
        <begin position="314"/>
        <end position="343"/>
    </location>
</feature>
<feature type="transmembrane region" description="Helical" evidence="12">
    <location>
        <begin position="115"/>
        <end position="133"/>
    </location>
</feature>
<evidence type="ECO:0000313" key="13">
    <source>
        <dbReference type="EMBL" id="MBB4013847.1"/>
    </source>
</evidence>
<dbReference type="InterPro" id="IPR001734">
    <property type="entry name" value="Na/solute_symporter"/>
</dbReference>
<feature type="compositionally biased region" description="Low complexity" evidence="11">
    <location>
        <begin position="488"/>
        <end position="497"/>
    </location>
</feature>
<dbReference type="PROSITE" id="PS50283">
    <property type="entry name" value="NA_SOLUT_SYMP_3"/>
    <property type="match status" value="1"/>
</dbReference>
<feature type="transmembrane region" description="Helical" evidence="12">
    <location>
        <begin position="6"/>
        <end position="25"/>
    </location>
</feature>
<keyword evidence="6" id="KW-0769">Symport</keyword>
<dbReference type="PROSITE" id="PS00457">
    <property type="entry name" value="NA_SOLUT_SYMP_2"/>
    <property type="match status" value="1"/>
</dbReference>
<dbReference type="AlphaFoldDB" id="A0A840BU13"/>
<keyword evidence="9" id="KW-0915">Sodium</keyword>